<dbReference type="RefSeq" id="WP_106143683.1">
    <property type="nucleotide sequence ID" value="NZ_PVYX01000001.1"/>
</dbReference>
<evidence type="ECO:0000259" key="5">
    <source>
        <dbReference type="Pfam" id="PF17863"/>
    </source>
</evidence>
<comment type="caution">
    <text evidence="6">The sequence shown here is derived from an EMBL/GenBank/DDBJ whole genome shotgun (WGS) entry which is preliminary data.</text>
</comment>
<dbReference type="Proteomes" id="UP000237640">
    <property type="component" value="Unassembled WGS sequence"/>
</dbReference>
<dbReference type="PANTHER" id="PTHR42759">
    <property type="entry name" value="MOXR FAMILY PROTEIN"/>
    <property type="match status" value="1"/>
</dbReference>
<evidence type="ECO:0000313" key="6">
    <source>
        <dbReference type="EMBL" id="PRX56739.1"/>
    </source>
</evidence>
<dbReference type="InterPro" id="IPR041628">
    <property type="entry name" value="ChlI/MoxR_AAA_lid"/>
</dbReference>
<evidence type="ECO:0000259" key="4">
    <source>
        <dbReference type="Pfam" id="PF07726"/>
    </source>
</evidence>
<name>A0A2T0MGP3_9FLAO</name>
<organism evidence="6 7">
    <name type="scientific">Flagellimonas meridianipacifica</name>
    <dbReference type="NCBI Taxonomy" id="1080225"/>
    <lineage>
        <taxon>Bacteria</taxon>
        <taxon>Pseudomonadati</taxon>
        <taxon>Bacteroidota</taxon>
        <taxon>Flavobacteriia</taxon>
        <taxon>Flavobacteriales</taxon>
        <taxon>Flavobacteriaceae</taxon>
        <taxon>Flagellimonas</taxon>
    </lineage>
</organism>
<dbReference type="PIRSF" id="PIRSF002849">
    <property type="entry name" value="AAA_ATPase_chaperone_MoxR_prd"/>
    <property type="match status" value="1"/>
</dbReference>
<dbReference type="InterPro" id="IPR050764">
    <property type="entry name" value="CbbQ/NirQ/NorQ/GpvN"/>
</dbReference>
<dbReference type="Pfam" id="PF17863">
    <property type="entry name" value="AAA_lid_2"/>
    <property type="match status" value="1"/>
</dbReference>
<dbReference type="OrthoDB" id="9808397at2"/>
<dbReference type="SUPFAM" id="SSF52540">
    <property type="entry name" value="P-loop containing nucleoside triphosphate hydrolases"/>
    <property type="match status" value="1"/>
</dbReference>
<keyword evidence="2" id="KW-0067">ATP-binding</keyword>
<evidence type="ECO:0000256" key="2">
    <source>
        <dbReference type="ARBA" id="ARBA00022840"/>
    </source>
</evidence>
<dbReference type="InterPro" id="IPR027417">
    <property type="entry name" value="P-loop_NTPase"/>
</dbReference>
<protein>
    <submittedName>
        <fullName evidence="6">MoxR-like ATPase</fullName>
    </submittedName>
</protein>
<dbReference type="PANTHER" id="PTHR42759:SF1">
    <property type="entry name" value="MAGNESIUM-CHELATASE SUBUNIT CHLD"/>
    <property type="match status" value="1"/>
</dbReference>
<feature type="domain" description="ATPase AAA-3" evidence="4">
    <location>
        <begin position="53"/>
        <end position="183"/>
    </location>
</feature>
<dbReference type="FunFam" id="3.40.50.300:FF:000640">
    <property type="entry name" value="MoxR family ATPase"/>
    <property type="match status" value="1"/>
</dbReference>
<feature type="domain" description="ChlI/MoxR AAA lid" evidence="5">
    <location>
        <begin position="260"/>
        <end position="327"/>
    </location>
</feature>
<sequence>MEENTTIDISAVNEKITHESAFIDLLTSEMNKAIVGQKHMVERLLIGLLGQGHILLEGVPGLAKTLAINTLAKAVKGSFSRIQFTPDLLPADVVGTLIYNIKENDFSIKKGPIFANFVLADEINRAPAKVQSALLEAMQEKQVTIGDETFILDKPFLVMATQNPVEQEGTYPLPEAQVDRFMLKTVIDYPKLNEEQLIIRQNLRSTAGEPVNPVVSLKQILSAQQTVREVYMDEKIEKYILDLIFATRYPEKYNLDQLKPLISFGASPRGSINLANASKCYAFIKRRGYVIPEDVRAVVHDVLRHRIGITYEAEAENVTSEEIINKIVNEVEVP</sequence>
<dbReference type="GO" id="GO:0016887">
    <property type="term" value="F:ATP hydrolysis activity"/>
    <property type="evidence" value="ECO:0007669"/>
    <property type="project" value="InterPro"/>
</dbReference>
<dbReference type="InterPro" id="IPR011703">
    <property type="entry name" value="ATPase_AAA-3"/>
</dbReference>
<keyword evidence="7" id="KW-1185">Reference proteome</keyword>
<reference evidence="6 7" key="1">
    <citation type="submission" date="2018-03" db="EMBL/GenBank/DDBJ databases">
        <title>Genomic Encyclopedia of Archaeal and Bacterial Type Strains, Phase II (KMG-II): from individual species to whole genera.</title>
        <authorList>
            <person name="Goeker M."/>
        </authorList>
    </citation>
    <scope>NUCLEOTIDE SEQUENCE [LARGE SCALE GENOMIC DNA]</scope>
    <source>
        <strain evidence="6 7">DSM 25027</strain>
    </source>
</reference>
<dbReference type="Gene3D" id="3.40.50.300">
    <property type="entry name" value="P-loop containing nucleotide triphosphate hydrolases"/>
    <property type="match status" value="1"/>
</dbReference>
<keyword evidence="1" id="KW-0547">Nucleotide-binding</keyword>
<proteinExistence type="inferred from homology"/>
<dbReference type="GO" id="GO:0005524">
    <property type="term" value="F:ATP binding"/>
    <property type="evidence" value="ECO:0007669"/>
    <property type="project" value="UniProtKB-KW"/>
</dbReference>
<dbReference type="Pfam" id="PF07726">
    <property type="entry name" value="AAA_3"/>
    <property type="match status" value="1"/>
</dbReference>
<dbReference type="EMBL" id="PVYX01000001">
    <property type="protein sequence ID" value="PRX56739.1"/>
    <property type="molecule type" value="Genomic_DNA"/>
</dbReference>
<gene>
    <name evidence="6" type="ORF">CLV81_0736</name>
</gene>
<dbReference type="Gene3D" id="1.10.8.80">
    <property type="entry name" value="Magnesium chelatase subunit I, C-Terminal domain"/>
    <property type="match status" value="1"/>
</dbReference>
<comment type="similarity">
    <text evidence="3">Belongs to the MoxR family.</text>
</comment>
<evidence type="ECO:0000313" key="7">
    <source>
        <dbReference type="Proteomes" id="UP000237640"/>
    </source>
</evidence>
<evidence type="ECO:0000256" key="1">
    <source>
        <dbReference type="ARBA" id="ARBA00022741"/>
    </source>
</evidence>
<accession>A0A2T0MGP3</accession>
<dbReference type="AlphaFoldDB" id="A0A2T0MGP3"/>
<dbReference type="CDD" id="cd00009">
    <property type="entry name" value="AAA"/>
    <property type="match status" value="1"/>
</dbReference>
<evidence type="ECO:0000256" key="3">
    <source>
        <dbReference type="ARBA" id="ARBA00061607"/>
    </source>
</evidence>